<comment type="caution">
    <text evidence="2">The sequence shown here is derived from an EMBL/GenBank/DDBJ whole genome shotgun (WGS) entry which is preliminary data.</text>
</comment>
<dbReference type="Pfam" id="PF11335">
    <property type="entry name" value="DUF3137"/>
    <property type="match status" value="1"/>
</dbReference>
<feature type="transmembrane region" description="Helical" evidence="1">
    <location>
        <begin position="75"/>
        <end position="101"/>
    </location>
</feature>
<accession>A0A9D9DMK9</accession>
<sequence length="400" mass="45049">MEEKSVSQMRKELQEFYFTKVRSNLDKINKIRKHEKVNAISAFCMILGIIGLFGINLTSFISEIIVAFLPEELSFIKGIIGVGYPVICIILMFGSLIVLLFNNRQNKSKTVNIDTRGEAIIKKQLMSDFLKIFGNFSWSQGGGSMKDMQYFQNLSKLNIMSSSLIGNIDDSITGVYKDVRFRIFEYDTSLSLQNLMGYLVLAPFAIGCGCAVLLIGCGFLVTIAAVTNFFGILWIIPALLLLGIIAVIFAICTYVPFRGVFVEFDMNKNFEGHTFLYENAPTSRGILYNHAAFGNVQLEDVEFCHKYKIFSDNQIEARVVLTPAFIERFKNIKTAFKAKYMRAAFKDKKITIAVNAGKDLFAMANFSKDTNAETFVELFNEILSVLQMIDALKLNQKIGL</sequence>
<feature type="transmembrane region" description="Helical" evidence="1">
    <location>
        <begin position="40"/>
        <end position="69"/>
    </location>
</feature>
<dbReference type="EMBL" id="JADIND010000044">
    <property type="protein sequence ID" value="MBO8430136.1"/>
    <property type="molecule type" value="Genomic_DNA"/>
</dbReference>
<dbReference type="Proteomes" id="UP000823632">
    <property type="component" value="Unassembled WGS sequence"/>
</dbReference>
<organism evidence="2 3">
    <name type="scientific">Candidatus Scatousia excrementipullorum</name>
    <dbReference type="NCBI Taxonomy" id="2840936"/>
    <lineage>
        <taxon>Bacteria</taxon>
        <taxon>Candidatus Scatousia</taxon>
    </lineage>
</organism>
<evidence type="ECO:0000256" key="1">
    <source>
        <dbReference type="SAM" id="Phobius"/>
    </source>
</evidence>
<feature type="transmembrane region" description="Helical" evidence="1">
    <location>
        <begin position="232"/>
        <end position="257"/>
    </location>
</feature>
<keyword evidence="1" id="KW-1133">Transmembrane helix</keyword>
<evidence type="ECO:0000313" key="2">
    <source>
        <dbReference type="EMBL" id="MBO8430136.1"/>
    </source>
</evidence>
<keyword evidence="1" id="KW-0472">Membrane</keyword>
<dbReference type="InterPro" id="IPR021484">
    <property type="entry name" value="DUF3137"/>
</dbReference>
<evidence type="ECO:0000313" key="3">
    <source>
        <dbReference type="Proteomes" id="UP000823632"/>
    </source>
</evidence>
<reference evidence="2" key="1">
    <citation type="submission" date="2020-10" db="EMBL/GenBank/DDBJ databases">
        <authorList>
            <person name="Gilroy R."/>
        </authorList>
    </citation>
    <scope>NUCLEOTIDE SEQUENCE</scope>
    <source>
        <strain evidence="2">10192</strain>
    </source>
</reference>
<proteinExistence type="predicted"/>
<name>A0A9D9DMK9_9BACT</name>
<feature type="transmembrane region" description="Helical" evidence="1">
    <location>
        <begin position="198"/>
        <end position="226"/>
    </location>
</feature>
<keyword evidence="1" id="KW-0812">Transmembrane</keyword>
<protein>
    <submittedName>
        <fullName evidence="2">DUF3137 domain-containing protein</fullName>
    </submittedName>
</protein>
<reference evidence="2" key="2">
    <citation type="journal article" date="2021" name="PeerJ">
        <title>Extensive microbial diversity within the chicken gut microbiome revealed by metagenomics and culture.</title>
        <authorList>
            <person name="Gilroy R."/>
            <person name="Ravi A."/>
            <person name="Getino M."/>
            <person name="Pursley I."/>
            <person name="Horton D.L."/>
            <person name="Alikhan N.F."/>
            <person name="Baker D."/>
            <person name="Gharbi K."/>
            <person name="Hall N."/>
            <person name="Watson M."/>
            <person name="Adriaenssens E.M."/>
            <person name="Foster-Nyarko E."/>
            <person name="Jarju S."/>
            <person name="Secka A."/>
            <person name="Antonio M."/>
            <person name="Oren A."/>
            <person name="Chaudhuri R.R."/>
            <person name="La Ragione R."/>
            <person name="Hildebrand F."/>
            <person name="Pallen M.J."/>
        </authorList>
    </citation>
    <scope>NUCLEOTIDE SEQUENCE</scope>
    <source>
        <strain evidence="2">10192</strain>
    </source>
</reference>
<dbReference type="AlphaFoldDB" id="A0A9D9DMK9"/>
<gene>
    <name evidence="2" type="ORF">IAC76_01985</name>
</gene>